<evidence type="ECO:0000256" key="1">
    <source>
        <dbReference type="ARBA" id="ARBA00004613"/>
    </source>
</evidence>
<comment type="caution">
    <text evidence="4">The sequence shown here is derived from an EMBL/GenBank/DDBJ whole genome shotgun (WGS) entry which is preliminary data.</text>
</comment>
<dbReference type="Gene3D" id="3.20.20.370">
    <property type="entry name" value="Glycoside hydrolase/deacetylase"/>
    <property type="match status" value="1"/>
</dbReference>
<keyword evidence="2" id="KW-0732">Signal</keyword>
<dbReference type="RefSeq" id="WP_267622011.1">
    <property type="nucleotide sequence ID" value="NZ_JAODIW010000006.1"/>
</dbReference>
<evidence type="ECO:0000256" key="2">
    <source>
        <dbReference type="ARBA" id="ARBA00022729"/>
    </source>
</evidence>
<dbReference type="Proteomes" id="UP001595921">
    <property type="component" value="Unassembled WGS sequence"/>
</dbReference>
<dbReference type="InterPro" id="IPR002509">
    <property type="entry name" value="NODB_dom"/>
</dbReference>
<dbReference type="PROSITE" id="PS51677">
    <property type="entry name" value="NODB"/>
    <property type="match status" value="1"/>
</dbReference>
<dbReference type="InterPro" id="IPR011330">
    <property type="entry name" value="Glyco_hydro/deAcase_b/a-brl"/>
</dbReference>
<name>A0ABD5P9U2_9EURY</name>
<comment type="subcellular location">
    <subcellularLocation>
        <location evidence="1">Secreted</location>
    </subcellularLocation>
</comment>
<evidence type="ECO:0000259" key="3">
    <source>
        <dbReference type="PROSITE" id="PS51677"/>
    </source>
</evidence>
<proteinExistence type="predicted"/>
<evidence type="ECO:0000313" key="4">
    <source>
        <dbReference type="EMBL" id="MFC4357682.1"/>
    </source>
</evidence>
<gene>
    <name evidence="4" type="ORF">ACFO0N_06930</name>
</gene>
<dbReference type="GO" id="GO:0005576">
    <property type="term" value="C:extracellular region"/>
    <property type="evidence" value="ECO:0007669"/>
    <property type="project" value="UniProtKB-SubCell"/>
</dbReference>
<dbReference type="PANTHER" id="PTHR34216">
    <property type="match status" value="1"/>
</dbReference>
<organism evidence="4 5">
    <name type="scientific">Halobium salinum</name>
    <dbReference type="NCBI Taxonomy" id="1364940"/>
    <lineage>
        <taxon>Archaea</taxon>
        <taxon>Methanobacteriati</taxon>
        <taxon>Methanobacteriota</taxon>
        <taxon>Stenosarchaea group</taxon>
        <taxon>Halobacteria</taxon>
        <taxon>Halobacteriales</taxon>
        <taxon>Haloferacaceae</taxon>
        <taxon>Halobium</taxon>
    </lineage>
</organism>
<dbReference type="PANTHER" id="PTHR34216:SF3">
    <property type="entry name" value="POLY-BETA-1,6-N-ACETYL-D-GLUCOSAMINE N-DEACETYLASE"/>
    <property type="match status" value="1"/>
</dbReference>
<keyword evidence="5" id="KW-1185">Reference proteome</keyword>
<protein>
    <submittedName>
        <fullName evidence="4">Polysaccharide deacetylase family protein</fullName>
    </submittedName>
</protein>
<reference evidence="4 5" key="1">
    <citation type="journal article" date="2019" name="Int. J. Syst. Evol. Microbiol.">
        <title>The Global Catalogue of Microorganisms (GCM) 10K type strain sequencing project: providing services to taxonomists for standard genome sequencing and annotation.</title>
        <authorList>
            <consortium name="The Broad Institute Genomics Platform"/>
            <consortium name="The Broad Institute Genome Sequencing Center for Infectious Disease"/>
            <person name="Wu L."/>
            <person name="Ma J."/>
        </authorList>
    </citation>
    <scope>NUCLEOTIDE SEQUENCE [LARGE SCALE GENOMIC DNA]</scope>
    <source>
        <strain evidence="4 5">CGMCC 1.12553</strain>
    </source>
</reference>
<dbReference type="Pfam" id="PF01522">
    <property type="entry name" value="Polysacc_deac_1"/>
    <property type="match status" value="1"/>
</dbReference>
<accession>A0ABD5P9U2</accession>
<dbReference type="EMBL" id="JBHSDS010000003">
    <property type="protein sequence ID" value="MFC4357682.1"/>
    <property type="molecule type" value="Genomic_DNA"/>
</dbReference>
<evidence type="ECO:0000313" key="5">
    <source>
        <dbReference type="Proteomes" id="UP001595921"/>
    </source>
</evidence>
<dbReference type="InterPro" id="IPR051398">
    <property type="entry name" value="Polysacch_Deacetylase"/>
</dbReference>
<sequence>MKAAMYHYVRPAFAETAPHGYYHLSFDDFRRQLDHLMETYGIVDREAFVEWLHSERPQPEGVVLTFDDGLADHHEWVHPELRARGLWGVFFVSTEPLSSSKALSVHRAHALLGAHGPERVHRTLRDVMEEQAIVVDDSITDGYDHRVGDDDASAVKQAVNYELPVDCVSEVLDAIEDRLGSSIDAGSYYANRTALRALSEAGHLLGAHTVSHLVLSRLSVERQRTEIAGSLDAVRDIAPTQPVSLFAYPFGGRETFSSETIRVLDALGCDAAFTTEPGDLPARTDRRWATLPRCDCNEFPHGSATFGFGRLESPADN</sequence>
<feature type="domain" description="NodB homology" evidence="3">
    <location>
        <begin position="60"/>
        <end position="317"/>
    </location>
</feature>
<dbReference type="SUPFAM" id="SSF88713">
    <property type="entry name" value="Glycoside hydrolase/deacetylase"/>
    <property type="match status" value="1"/>
</dbReference>
<dbReference type="AlphaFoldDB" id="A0ABD5P9U2"/>